<accession>A0A226BWQ0</accession>
<proteinExistence type="predicted"/>
<sequence length="299" mass="35383">MRMQGIKGELTEFLAKTGFLKKYYDQIAMNHWHHIVGEEINKHCRPSKIQGKQMIVICSHPMWTQELSMRKRKLIKDLNKKTGKKIINDIKFVTGQLPENNTTSSKRRKENKKYCLNKDDKKWVCKVINDVTDHELQEKLQKIIQEDIQLKKDKKDQGYQECKKCGIMTKELKLNAICLQCEKEKHQDKLNSIIRVLKESPWFQYEEVNEVLHIEITRTEFNAGKNTVYNQIKDQLKQAKKACKYCYNDQNYAWLKDLLNQYVLLVTESSPKEIGDSTWRKIVGSLGKDYLRIIDNNRK</sequence>
<dbReference type="Proteomes" id="UP000214588">
    <property type="component" value="Unassembled WGS sequence"/>
</dbReference>
<keyword evidence="2" id="KW-1185">Reference proteome</keyword>
<reference evidence="1 2" key="1">
    <citation type="submission" date="2017-06" db="EMBL/GenBank/DDBJ databases">
        <title>Draft Genome Sequence of Natranaerobius trueperi halophilic, alkalithermophilic bacteria from soda lakes.</title>
        <authorList>
            <person name="Zhao B."/>
        </authorList>
    </citation>
    <scope>NUCLEOTIDE SEQUENCE [LARGE SCALE GENOMIC DNA]</scope>
    <source>
        <strain evidence="1 2">DSM 18760</strain>
    </source>
</reference>
<organism evidence="1 2">
    <name type="scientific">Natranaerobius trueperi</name>
    <dbReference type="NCBI Taxonomy" id="759412"/>
    <lineage>
        <taxon>Bacteria</taxon>
        <taxon>Bacillati</taxon>
        <taxon>Bacillota</taxon>
        <taxon>Clostridia</taxon>
        <taxon>Natranaerobiales</taxon>
        <taxon>Natranaerobiaceae</taxon>
        <taxon>Natranaerobius</taxon>
    </lineage>
</organism>
<dbReference type="InterPro" id="IPR007922">
    <property type="entry name" value="DciA-like"/>
</dbReference>
<dbReference type="AlphaFoldDB" id="A0A226BWQ0"/>
<evidence type="ECO:0000313" key="1">
    <source>
        <dbReference type="EMBL" id="OWZ83468.1"/>
    </source>
</evidence>
<comment type="caution">
    <text evidence="1">The sequence shown here is derived from an EMBL/GenBank/DDBJ whole genome shotgun (WGS) entry which is preliminary data.</text>
</comment>
<dbReference type="PANTHER" id="PTHR36456:SF1">
    <property type="entry name" value="UPF0232 PROTEIN SCO3875"/>
    <property type="match status" value="1"/>
</dbReference>
<dbReference type="Pfam" id="PF05258">
    <property type="entry name" value="DciA"/>
    <property type="match status" value="1"/>
</dbReference>
<name>A0A226BWQ0_9FIRM</name>
<evidence type="ECO:0008006" key="3">
    <source>
        <dbReference type="Google" id="ProtNLM"/>
    </source>
</evidence>
<gene>
    <name evidence="1" type="ORF">CDO51_08185</name>
</gene>
<protein>
    <recommendedName>
        <fullName evidence="3">DUF721 domain-containing protein</fullName>
    </recommendedName>
</protein>
<evidence type="ECO:0000313" key="2">
    <source>
        <dbReference type="Proteomes" id="UP000214588"/>
    </source>
</evidence>
<dbReference type="PANTHER" id="PTHR36456">
    <property type="entry name" value="UPF0232 PROTEIN SCO3875"/>
    <property type="match status" value="1"/>
</dbReference>
<dbReference type="EMBL" id="NIQC01000017">
    <property type="protein sequence ID" value="OWZ83468.1"/>
    <property type="molecule type" value="Genomic_DNA"/>
</dbReference>